<evidence type="ECO:0000256" key="4">
    <source>
        <dbReference type="ARBA" id="ARBA00022833"/>
    </source>
</evidence>
<dbReference type="Gene3D" id="3.90.180.10">
    <property type="entry name" value="Medium-chain alcohol dehydrogenases, catalytic domain"/>
    <property type="match status" value="1"/>
</dbReference>
<evidence type="ECO:0000256" key="3">
    <source>
        <dbReference type="ARBA" id="ARBA00022723"/>
    </source>
</evidence>
<keyword evidence="3" id="KW-0479">Metal-binding</keyword>
<dbReference type="GO" id="GO:0006062">
    <property type="term" value="P:sorbitol catabolic process"/>
    <property type="evidence" value="ECO:0007669"/>
    <property type="project" value="TreeGrafter"/>
</dbReference>
<comment type="cofactor">
    <cofactor evidence="1">
        <name>Zn(2+)</name>
        <dbReference type="ChEBI" id="CHEBI:29105"/>
    </cofactor>
</comment>
<name>A0A0J6FGU9_COCPO</name>
<evidence type="ECO:0000313" key="8">
    <source>
        <dbReference type="Proteomes" id="UP000054567"/>
    </source>
</evidence>
<evidence type="ECO:0000256" key="1">
    <source>
        <dbReference type="ARBA" id="ARBA00001947"/>
    </source>
</evidence>
<dbReference type="VEuPathDB" id="FungiDB:CPAG_08661"/>
<dbReference type="SUPFAM" id="SSF50129">
    <property type="entry name" value="GroES-like"/>
    <property type="match status" value="1"/>
</dbReference>
<reference evidence="7 8" key="1">
    <citation type="submission" date="2007-06" db="EMBL/GenBank/DDBJ databases">
        <title>The Genome Sequence of Coccidioides posadasii RMSCC_3488.</title>
        <authorList>
            <consortium name="Coccidioides Genome Resources Consortium"/>
            <consortium name="The Broad Institute Genome Sequencing Platform"/>
            <person name="Henn M.R."/>
            <person name="Sykes S."/>
            <person name="Young S."/>
            <person name="Jaffe D."/>
            <person name="Berlin A."/>
            <person name="Alvarez P."/>
            <person name="Butler J."/>
            <person name="Gnerre S."/>
            <person name="Grabherr M."/>
            <person name="Mauceli E."/>
            <person name="Brockman W."/>
            <person name="Kodira C."/>
            <person name="Alvarado L."/>
            <person name="Zeng Q."/>
            <person name="Crawford M."/>
            <person name="Antoine C."/>
            <person name="Devon K."/>
            <person name="Galgiani J."/>
            <person name="Orsborn K."/>
            <person name="Lewis M.L."/>
            <person name="Nusbaum C."/>
            <person name="Galagan J."/>
            <person name="Birren B."/>
        </authorList>
    </citation>
    <scope>NUCLEOTIDE SEQUENCE [LARGE SCALE GENOMIC DNA]</scope>
    <source>
        <strain evidence="7 8">RMSCC 3488</strain>
    </source>
</reference>
<evidence type="ECO:0000259" key="6">
    <source>
        <dbReference type="Pfam" id="PF08240"/>
    </source>
</evidence>
<dbReference type="InterPro" id="IPR013154">
    <property type="entry name" value="ADH-like_N"/>
</dbReference>
<dbReference type="PANTHER" id="PTHR43161">
    <property type="entry name" value="SORBITOL DEHYDROGENASE"/>
    <property type="match status" value="1"/>
</dbReference>
<accession>A0A0J6FGU9</accession>
<comment type="similarity">
    <text evidence="2">Belongs to the zinc-containing alcohol dehydrogenase family.</text>
</comment>
<organism evidence="7 8">
    <name type="scientific">Coccidioides posadasii RMSCC 3488</name>
    <dbReference type="NCBI Taxonomy" id="454284"/>
    <lineage>
        <taxon>Eukaryota</taxon>
        <taxon>Fungi</taxon>
        <taxon>Dikarya</taxon>
        <taxon>Ascomycota</taxon>
        <taxon>Pezizomycotina</taxon>
        <taxon>Eurotiomycetes</taxon>
        <taxon>Eurotiomycetidae</taxon>
        <taxon>Onygenales</taxon>
        <taxon>Onygenaceae</taxon>
        <taxon>Coccidioides</taxon>
    </lineage>
</organism>
<evidence type="ECO:0000256" key="5">
    <source>
        <dbReference type="ARBA" id="ARBA00023002"/>
    </source>
</evidence>
<evidence type="ECO:0000313" key="7">
    <source>
        <dbReference type="EMBL" id="KMM72366.1"/>
    </source>
</evidence>
<keyword evidence="5" id="KW-0560">Oxidoreductase</keyword>
<dbReference type="EMBL" id="DS268114">
    <property type="protein sequence ID" value="KMM72366.1"/>
    <property type="molecule type" value="Genomic_DNA"/>
</dbReference>
<dbReference type="PANTHER" id="PTHR43161:SF12">
    <property type="entry name" value="L-ARABINITOL 4-DEHYDROGENASE"/>
    <property type="match status" value="1"/>
</dbReference>
<dbReference type="GO" id="GO:0046872">
    <property type="term" value="F:metal ion binding"/>
    <property type="evidence" value="ECO:0007669"/>
    <property type="project" value="UniProtKB-KW"/>
</dbReference>
<sequence>MYTLLTETHRAGNEIIDLALVNEFRAVRSGDSRPLLASTIDSHDGSERWIYSEKDIESIEGVSQVEEQILKELSVRLLSLYRDFFILAFQPTNYRIHLYRTTSNHEQIQPRISVSTVYPFLGKGRSFGFVCRSPSLWSNKNPDKIFHSENGFKSGEVIIEIRINGICGHSRVPIFWHAGCISPMIVTGDHILSHESAGTVIEAHPDITTLKIGDRPPIEPNVIYNACEPCLAERHNGCENVQSLSTPPVDGLLW</sequence>
<gene>
    <name evidence="7" type="ORF">CPAG_08661</name>
</gene>
<reference evidence="8" key="3">
    <citation type="journal article" date="2010" name="Genome Res.">
        <title>Population genomic sequencing of Coccidioides fungi reveals recent hybridization and transposon control.</title>
        <authorList>
            <person name="Neafsey D.E."/>
            <person name="Barker B.M."/>
            <person name="Sharpton T.J."/>
            <person name="Stajich J.E."/>
            <person name="Park D.J."/>
            <person name="Whiston E."/>
            <person name="Hung C.-Y."/>
            <person name="McMahan C."/>
            <person name="White J."/>
            <person name="Sykes S."/>
            <person name="Heiman D."/>
            <person name="Young S."/>
            <person name="Zeng Q."/>
            <person name="Abouelleil A."/>
            <person name="Aftuck L."/>
            <person name="Bessette D."/>
            <person name="Brown A."/>
            <person name="FitzGerald M."/>
            <person name="Lui A."/>
            <person name="Macdonald J.P."/>
            <person name="Priest M."/>
            <person name="Orbach M.J."/>
            <person name="Galgiani J.N."/>
            <person name="Kirkland T.N."/>
            <person name="Cole G.T."/>
            <person name="Birren B.W."/>
            <person name="Henn M.R."/>
            <person name="Taylor J.W."/>
            <person name="Rounsley S.D."/>
        </authorList>
    </citation>
    <scope>NUCLEOTIDE SEQUENCE [LARGE SCALE GENOMIC DNA]</scope>
    <source>
        <strain evidence="8">RMSCC 3488</strain>
    </source>
</reference>
<dbReference type="Pfam" id="PF08240">
    <property type="entry name" value="ADH_N"/>
    <property type="match status" value="1"/>
</dbReference>
<dbReference type="AlphaFoldDB" id="A0A0J6FGU9"/>
<keyword evidence="4" id="KW-0862">Zinc</keyword>
<protein>
    <submittedName>
        <fullName evidence="7">Sorbitol dehydrogenase</fullName>
    </submittedName>
</protein>
<feature type="domain" description="Alcohol dehydrogenase-like N-terminal" evidence="6">
    <location>
        <begin position="154"/>
        <end position="242"/>
    </location>
</feature>
<dbReference type="InterPro" id="IPR011032">
    <property type="entry name" value="GroES-like_sf"/>
</dbReference>
<dbReference type="Proteomes" id="UP000054567">
    <property type="component" value="Unassembled WGS sequence"/>
</dbReference>
<proteinExistence type="inferred from homology"/>
<dbReference type="GO" id="GO:0003939">
    <property type="term" value="F:L-iditol 2-dehydrogenase (NAD+) activity"/>
    <property type="evidence" value="ECO:0007669"/>
    <property type="project" value="TreeGrafter"/>
</dbReference>
<evidence type="ECO:0000256" key="2">
    <source>
        <dbReference type="ARBA" id="ARBA00008072"/>
    </source>
</evidence>
<reference evidence="8" key="2">
    <citation type="journal article" date="2009" name="Genome Res.">
        <title>Comparative genomic analyses of the human fungal pathogens Coccidioides and their relatives.</title>
        <authorList>
            <person name="Sharpton T.J."/>
            <person name="Stajich J.E."/>
            <person name="Rounsley S.D."/>
            <person name="Gardner M.J."/>
            <person name="Wortman J.R."/>
            <person name="Jordar V.S."/>
            <person name="Maiti R."/>
            <person name="Kodira C.D."/>
            <person name="Neafsey D.E."/>
            <person name="Zeng Q."/>
            <person name="Hung C.-Y."/>
            <person name="McMahan C."/>
            <person name="Muszewska A."/>
            <person name="Grynberg M."/>
            <person name="Mandel M.A."/>
            <person name="Kellner E.M."/>
            <person name="Barker B.M."/>
            <person name="Galgiani J.N."/>
            <person name="Orbach M.J."/>
            <person name="Kirkland T.N."/>
            <person name="Cole G.T."/>
            <person name="Henn M.R."/>
            <person name="Birren B.W."/>
            <person name="Taylor J.W."/>
        </authorList>
    </citation>
    <scope>NUCLEOTIDE SEQUENCE [LARGE SCALE GENOMIC DNA]</scope>
    <source>
        <strain evidence="8">RMSCC 3488</strain>
    </source>
</reference>